<dbReference type="OrthoDB" id="6204617at2759"/>
<dbReference type="GeneID" id="111117320"/>
<feature type="region of interest" description="Disordered" evidence="1">
    <location>
        <begin position="1"/>
        <end position="94"/>
    </location>
</feature>
<dbReference type="Proteomes" id="UP000694844">
    <property type="component" value="Chromosome 10"/>
</dbReference>
<proteinExistence type="predicted"/>
<reference evidence="3" key="1">
    <citation type="submission" date="2025-08" db="UniProtKB">
        <authorList>
            <consortium name="RefSeq"/>
        </authorList>
    </citation>
    <scope>IDENTIFICATION</scope>
    <source>
        <tissue evidence="3">Whole sample</tissue>
    </source>
</reference>
<name>A0A8B8C8M5_CRAVI</name>
<evidence type="ECO:0000256" key="1">
    <source>
        <dbReference type="SAM" id="MobiDB-lite"/>
    </source>
</evidence>
<organism evidence="2 3">
    <name type="scientific">Crassostrea virginica</name>
    <name type="common">Eastern oyster</name>
    <dbReference type="NCBI Taxonomy" id="6565"/>
    <lineage>
        <taxon>Eukaryota</taxon>
        <taxon>Metazoa</taxon>
        <taxon>Spiralia</taxon>
        <taxon>Lophotrochozoa</taxon>
        <taxon>Mollusca</taxon>
        <taxon>Bivalvia</taxon>
        <taxon>Autobranchia</taxon>
        <taxon>Pteriomorphia</taxon>
        <taxon>Ostreida</taxon>
        <taxon>Ostreoidea</taxon>
        <taxon>Ostreidae</taxon>
        <taxon>Crassostrea</taxon>
    </lineage>
</organism>
<dbReference type="RefSeq" id="XP_022312092.1">
    <property type="nucleotide sequence ID" value="XM_022456384.1"/>
</dbReference>
<dbReference type="KEGG" id="cvn:111117320"/>
<dbReference type="AlphaFoldDB" id="A0A8B8C8M5"/>
<evidence type="ECO:0000313" key="2">
    <source>
        <dbReference type="Proteomes" id="UP000694844"/>
    </source>
</evidence>
<gene>
    <name evidence="3" type="primary">LOC111117320</name>
</gene>
<accession>A0A8B8C8M5</accession>
<evidence type="ECO:0000313" key="3">
    <source>
        <dbReference type="RefSeq" id="XP_022312092.1"/>
    </source>
</evidence>
<protein>
    <submittedName>
        <fullName evidence="3">Uncharacterized protein LOC111117320</fullName>
    </submittedName>
</protein>
<keyword evidence="2" id="KW-1185">Reference proteome</keyword>
<sequence length="148" mass="15867">MPKRKSITGNAQRKKDAERKRQKRRESCHQLPPDEAPSESSAPHGDIGVAAPGPECGSIGLPPSTLKPLARVQASPSEKMHSAPRLAPPRGSRLIAPKRKVASPDSPAWVCAPARVPESDIWMMSDSAGQAQLIPPKGEMVSKALKKM</sequence>